<accession>A0A131YYN0</accession>
<dbReference type="GO" id="GO:0008270">
    <property type="term" value="F:zinc ion binding"/>
    <property type="evidence" value="ECO:0007669"/>
    <property type="project" value="UniProtKB-KW"/>
</dbReference>
<evidence type="ECO:0000259" key="17">
    <source>
        <dbReference type="PROSITE" id="PS51908"/>
    </source>
</evidence>
<dbReference type="SUPFAM" id="SSF100879">
    <property type="entry name" value="Lesion bypass DNA polymerase (Y-family), little finger domain"/>
    <property type="match status" value="1"/>
</dbReference>
<dbReference type="PANTHER" id="PTHR11076:SF33">
    <property type="entry name" value="DNA POLYMERASE KAPPA"/>
    <property type="match status" value="1"/>
</dbReference>
<dbReference type="NCBIfam" id="NF002677">
    <property type="entry name" value="PRK02406.1"/>
    <property type="match status" value="1"/>
</dbReference>
<keyword evidence="11" id="KW-0239">DNA-directed DNA polymerase</keyword>
<keyword evidence="9" id="KW-0862">Zinc</keyword>
<evidence type="ECO:0000256" key="4">
    <source>
        <dbReference type="ARBA" id="ARBA00022695"/>
    </source>
</evidence>
<sequence>MEARDVRILELNASKAGLQGIDKDHVNKVIQEASKGTPYYEHQQKRQKRINVKIEAMLAELKTLSPAQLQASQHQMDIIVEKMECTRDLNRVIVHVDMDAFYAAVEMLDDPSLRDKPMAVGSMGMLSTSNYEARKYGVRAAMPGFIGKKLCPALVIVRPNFHKYIEFSRKVRQVLVQYDEDFTPVGLDEAYLDITEYMAKNDAEAEDVVQEMRQKIFDATQLTASAGIAANMFLAKVCSDMRKPNDQFRLPNDVDSISKFVSSLPIRKVPGIGAVQEQLLMALGVHTCHDLWVKRAEIGHLFGEVTARFYLRAALGLGCTEVKCDSSRKSKSVEETFAEISSPQDLFSKCEELCEELHQQIQEKGISGRVVTVKMKTVMFDVMTRSVTLENATCELETIKQAALRLLQQEIAAAKQGQPLRLRLMGVRLSGLDDGGSLSSSQPTLSAFLSGRKTAQCPICEKTLESSSSEFVNAHVDTCLGEQDNMQSSSGDDLYEPNHTENRDTSETPDELQLASTPETPCSNVVDKEDAECNMSRTIKSTRSVSYNEKASALEKEEPASVECPVCGHIIRETDWSKVNEHIDTCLNKPMIREMLSSQDFASSPMPEKRKIETPKSQRSQKRPKCSQPRQRNSITKYLSPSSSKS</sequence>
<feature type="region of interest" description="Disordered" evidence="15">
    <location>
        <begin position="482"/>
        <end position="524"/>
    </location>
</feature>
<evidence type="ECO:0000256" key="5">
    <source>
        <dbReference type="ARBA" id="ARBA00022705"/>
    </source>
</evidence>
<keyword evidence="12 14" id="KW-0234">DNA repair</keyword>
<feature type="compositionally biased region" description="Basic and acidic residues" evidence="15">
    <location>
        <begin position="607"/>
        <end position="616"/>
    </location>
</feature>
<dbReference type="GO" id="GO:0042276">
    <property type="term" value="P:error-prone translesion synthesis"/>
    <property type="evidence" value="ECO:0007669"/>
    <property type="project" value="TreeGrafter"/>
</dbReference>
<dbReference type="Gene3D" id="1.10.150.20">
    <property type="entry name" value="5' to 3' exonuclease, C-terminal subdomain"/>
    <property type="match status" value="1"/>
</dbReference>
<feature type="region of interest" description="Disordered" evidence="15">
    <location>
        <begin position="599"/>
        <end position="646"/>
    </location>
</feature>
<dbReference type="InterPro" id="IPR017961">
    <property type="entry name" value="DNA_pol_Y-fam_little_finger"/>
</dbReference>
<dbReference type="PANTHER" id="PTHR11076">
    <property type="entry name" value="DNA REPAIR POLYMERASE UMUC / TRANSFERASE FAMILY MEMBER"/>
    <property type="match status" value="1"/>
</dbReference>
<dbReference type="Pfam" id="PF00817">
    <property type="entry name" value="IMS"/>
    <property type="match status" value="1"/>
</dbReference>
<feature type="domain" description="UmuC" evidence="16">
    <location>
        <begin position="93"/>
        <end position="273"/>
    </location>
</feature>
<dbReference type="Gene3D" id="3.30.160.60">
    <property type="entry name" value="Classic Zinc Finger"/>
    <property type="match status" value="2"/>
</dbReference>
<dbReference type="InterPro" id="IPR050116">
    <property type="entry name" value="DNA_polymerase-Y"/>
</dbReference>
<dbReference type="InterPro" id="IPR043502">
    <property type="entry name" value="DNA/RNA_pol_sf"/>
</dbReference>
<dbReference type="Pfam" id="PF11799">
    <property type="entry name" value="IMS_C"/>
    <property type="match status" value="1"/>
</dbReference>
<evidence type="ECO:0000313" key="18">
    <source>
        <dbReference type="EMBL" id="JAP83662.1"/>
    </source>
</evidence>
<evidence type="ECO:0000256" key="6">
    <source>
        <dbReference type="ARBA" id="ARBA00022723"/>
    </source>
</evidence>
<dbReference type="GO" id="GO:0006281">
    <property type="term" value="P:DNA repair"/>
    <property type="evidence" value="ECO:0007669"/>
    <property type="project" value="UniProtKB-KW"/>
</dbReference>
<keyword evidence="5" id="KW-0235">DNA replication</keyword>
<evidence type="ECO:0000256" key="12">
    <source>
        <dbReference type="ARBA" id="ARBA00023204"/>
    </source>
</evidence>
<keyword evidence="3" id="KW-0808">Transferase</keyword>
<dbReference type="InterPro" id="IPR036775">
    <property type="entry name" value="DNA_pol_Y-fam_lit_finger_sf"/>
</dbReference>
<evidence type="ECO:0000256" key="7">
    <source>
        <dbReference type="ARBA" id="ARBA00022763"/>
    </source>
</evidence>
<dbReference type="Gene3D" id="3.30.70.270">
    <property type="match status" value="1"/>
</dbReference>
<dbReference type="InterPro" id="IPR006642">
    <property type="entry name" value="Rad18_UBZ4"/>
</dbReference>
<dbReference type="Gene3D" id="1.10.150.810">
    <property type="match status" value="1"/>
</dbReference>
<evidence type="ECO:0000256" key="9">
    <source>
        <dbReference type="ARBA" id="ARBA00022833"/>
    </source>
</evidence>
<keyword evidence="8 14" id="KW-0863">Zinc-finger</keyword>
<evidence type="ECO:0000256" key="2">
    <source>
        <dbReference type="ARBA" id="ARBA00016178"/>
    </source>
</evidence>
<dbReference type="InterPro" id="IPR001126">
    <property type="entry name" value="UmuC"/>
</dbReference>
<dbReference type="FunFam" id="1.10.150.810:FF:000003">
    <property type="entry name" value="DNA polymerase kappa subunit"/>
    <property type="match status" value="1"/>
</dbReference>
<protein>
    <recommendedName>
        <fullName evidence="2">DNA polymerase kappa</fullName>
        <ecNumber evidence="1">2.7.7.7</ecNumber>
    </recommendedName>
</protein>
<keyword evidence="4" id="KW-0548">Nucleotidyltransferase</keyword>
<comment type="catalytic activity">
    <reaction evidence="13">
        <text>DNA(n) + a 2'-deoxyribonucleoside 5'-triphosphate = DNA(n+1) + diphosphate</text>
        <dbReference type="Rhea" id="RHEA:22508"/>
        <dbReference type="Rhea" id="RHEA-COMP:17339"/>
        <dbReference type="Rhea" id="RHEA-COMP:17340"/>
        <dbReference type="ChEBI" id="CHEBI:33019"/>
        <dbReference type="ChEBI" id="CHEBI:61560"/>
        <dbReference type="ChEBI" id="CHEBI:173112"/>
        <dbReference type="EC" id="2.7.7.7"/>
    </reaction>
</comment>
<feature type="compositionally biased region" description="Polar residues" evidence="15">
    <location>
        <begin position="628"/>
        <end position="646"/>
    </location>
</feature>
<dbReference type="SMART" id="SM00734">
    <property type="entry name" value="ZnF_Rad18"/>
    <property type="match status" value="2"/>
</dbReference>
<dbReference type="SUPFAM" id="SSF56672">
    <property type="entry name" value="DNA/RNA polymerases"/>
    <property type="match status" value="1"/>
</dbReference>
<feature type="compositionally biased region" description="Polar residues" evidence="15">
    <location>
        <begin position="514"/>
        <end position="523"/>
    </location>
</feature>
<evidence type="ECO:0000256" key="14">
    <source>
        <dbReference type="PROSITE-ProRule" id="PRU01256"/>
    </source>
</evidence>
<dbReference type="GO" id="GO:0005634">
    <property type="term" value="C:nucleus"/>
    <property type="evidence" value="ECO:0007669"/>
    <property type="project" value="TreeGrafter"/>
</dbReference>
<evidence type="ECO:0000256" key="15">
    <source>
        <dbReference type="SAM" id="MobiDB-lite"/>
    </source>
</evidence>
<dbReference type="EC" id="2.7.7.7" evidence="1"/>
<keyword evidence="10" id="KW-0460">Magnesium</keyword>
<dbReference type="FunFam" id="3.40.1170.60:FF:000002">
    <property type="entry name" value="Polymerase (DNA directed) kappa"/>
    <property type="match status" value="1"/>
</dbReference>
<evidence type="ECO:0000256" key="3">
    <source>
        <dbReference type="ARBA" id="ARBA00022679"/>
    </source>
</evidence>
<feature type="compositionally biased region" description="Basic and acidic residues" evidence="15">
    <location>
        <begin position="496"/>
        <end position="506"/>
    </location>
</feature>
<reference evidence="18" key="1">
    <citation type="journal article" date="2016" name="Ticks Tick Borne Dis.">
        <title>De novo assembly and annotation of the salivary gland transcriptome of Rhipicephalus appendiculatus male and female ticks during blood feeding.</title>
        <authorList>
            <person name="de Castro M.H."/>
            <person name="de Klerk D."/>
            <person name="Pienaar R."/>
            <person name="Latif A.A."/>
            <person name="Rees D.J."/>
            <person name="Mans B.J."/>
        </authorList>
    </citation>
    <scope>NUCLEOTIDE SEQUENCE</scope>
    <source>
        <tissue evidence="18">Salivary glands</tissue>
    </source>
</reference>
<dbReference type="CDD" id="cd03586">
    <property type="entry name" value="PolY_Pol_IV_kappa"/>
    <property type="match status" value="1"/>
</dbReference>
<dbReference type="EMBL" id="GEDV01004895">
    <property type="protein sequence ID" value="JAP83662.1"/>
    <property type="molecule type" value="Transcribed_RNA"/>
</dbReference>
<dbReference type="Gene3D" id="3.30.1490.100">
    <property type="entry name" value="DNA polymerase, Y-family, little finger domain"/>
    <property type="match status" value="1"/>
</dbReference>
<dbReference type="GO" id="GO:0006260">
    <property type="term" value="P:DNA replication"/>
    <property type="evidence" value="ECO:0007669"/>
    <property type="project" value="UniProtKB-KW"/>
</dbReference>
<evidence type="ECO:0000256" key="1">
    <source>
        <dbReference type="ARBA" id="ARBA00012417"/>
    </source>
</evidence>
<evidence type="ECO:0000256" key="13">
    <source>
        <dbReference type="ARBA" id="ARBA00049244"/>
    </source>
</evidence>
<dbReference type="InterPro" id="IPR022880">
    <property type="entry name" value="DNApol_IV"/>
</dbReference>
<dbReference type="GO" id="GO:0003684">
    <property type="term" value="F:damaged DNA binding"/>
    <property type="evidence" value="ECO:0007669"/>
    <property type="project" value="InterPro"/>
</dbReference>
<evidence type="ECO:0000259" key="16">
    <source>
        <dbReference type="PROSITE" id="PS50173"/>
    </source>
</evidence>
<dbReference type="PROSITE" id="PS50173">
    <property type="entry name" value="UMUC"/>
    <property type="match status" value="1"/>
</dbReference>
<keyword evidence="6" id="KW-0479">Metal-binding</keyword>
<evidence type="ECO:0000256" key="8">
    <source>
        <dbReference type="ARBA" id="ARBA00022771"/>
    </source>
</evidence>
<dbReference type="FunFam" id="3.30.70.270:FF:000014">
    <property type="entry name" value="DNA polymerase kappa subunit"/>
    <property type="match status" value="1"/>
</dbReference>
<dbReference type="PROSITE" id="PS51908">
    <property type="entry name" value="ZF_UBZ4"/>
    <property type="match status" value="1"/>
</dbReference>
<dbReference type="FunFam" id="3.30.1490.100:FF:000004">
    <property type="entry name" value="DNA polymerase IV"/>
    <property type="match status" value="1"/>
</dbReference>
<keyword evidence="7 14" id="KW-0227">DNA damage</keyword>
<proteinExistence type="inferred from homology"/>
<dbReference type="GO" id="GO:0003887">
    <property type="term" value="F:DNA-directed DNA polymerase activity"/>
    <property type="evidence" value="ECO:0007669"/>
    <property type="project" value="UniProtKB-KW"/>
</dbReference>
<dbReference type="HAMAP" id="MF_01113">
    <property type="entry name" value="DNApol_IV"/>
    <property type="match status" value="1"/>
</dbReference>
<organism evidence="18">
    <name type="scientific">Rhipicephalus appendiculatus</name>
    <name type="common">Brown ear tick</name>
    <dbReference type="NCBI Taxonomy" id="34631"/>
    <lineage>
        <taxon>Eukaryota</taxon>
        <taxon>Metazoa</taxon>
        <taxon>Ecdysozoa</taxon>
        <taxon>Arthropoda</taxon>
        <taxon>Chelicerata</taxon>
        <taxon>Arachnida</taxon>
        <taxon>Acari</taxon>
        <taxon>Parasitiformes</taxon>
        <taxon>Ixodida</taxon>
        <taxon>Ixodoidea</taxon>
        <taxon>Ixodidae</taxon>
        <taxon>Rhipicephalinae</taxon>
        <taxon>Rhipicephalus</taxon>
        <taxon>Rhipicephalus</taxon>
    </lineage>
</organism>
<dbReference type="Gene3D" id="3.40.1170.60">
    <property type="match status" value="1"/>
</dbReference>
<feature type="domain" description="UBZ4-type" evidence="17">
    <location>
        <begin position="454"/>
        <end position="484"/>
    </location>
</feature>
<dbReference type="AlphaFoldDB" id="A0A131YYN0"/>
<name>A0A131YYN0_RHIAP</name>
<dbReference type="InterPro" id="IPR043128">
    <property type="entry name" value="Rev_trsase/Diguanyl_cyclase"/>
</dbReference>
<dbReference type="PIRSF" id="PIRSF036603">
    <property type="entry name" value="DPol_eta"/>
    <property type="match status" value="1"/>
</dbReference>
<evidence type="ECO:0000256" key="10">
    <source>
        <dbReference type="ARBA" id="ARBA00022842"/>
    </source>
</evidence>
<evidence type="ECO:0000256" key="11">
    <source>
        <dbReference type="ARBA" id="ARBA00022932"/>
    </source>
</evidence>